<keyword evidence="2" id="KW-1185">Reference proteome</keyword>
<sequence>MSVTAKIGSEETITSNYVVPVVELSSDEEEVQHGDRRLSGRKTKSAAVCFYSPVRVEPVKRMKLFTDPTNLKVPENTNICDKVDTLEGKTRCGRSAAIVIEISDDSSG</sequence>
<proteinExistence type="predicted"/>
<dbReference type="EMBL" id="KV019630">
    <property type="protein sequence ID" value="KZV15751.1"/>
    <property type="molecule type" value="Genomic_DNA"/>
</dbReference>
<reference evidence="1 2" key="1">
    <citation type="journal article" date="2015" name="Proc. Natl. Acad. Sci. U.S.A.">
        <title>The resurrection genome of Boea hygrometrica: A blueprint for survival of dehydration.</title>
        <authorList>
            <person name="Xiao L."/>
            <person name="Yang G."/>
            <person name="Zhang L."/>
            <person name="Yang X."/>
            <person name="Zhao S."/>
            <person name="Ji Z."/>
            <person name="Zhou Q."/>
            <person name="Hu M."/>
            <person name="Wang Y."/>
            <person name="Chen M."/>
            <person name="Xu Y."/>
            <person name="Jin H."/>
            <person name="Xiao X."/>
            <person name="Hu G."/>
            <person name="Bao F."/>
            <person name="Hu Y."/>
            <person name="Wan P."/>
            <person name="Li L."/>
            <person name="Deng X."/>
            <person name="Kuang T."/>
            <person name="Xiang C."/>
            <person name="Zhu J.K."/>
            <person name="Oliver M.J."/>
            <person name="He Y."/>
        </authorList>
    </citation>
    <scope>NUCLEOTIDE SEQUENCE [LARGE SCALE GENOMIC DNA]</scope>
    <source>
        <strain evidence="2">cv. XS01</strain>
    </source>
</reference>
<evidence type="ECO:0000313" key="1">
    <source>
        <dbReference type="EMBL" id="KZV15751.1"/>
    </source>
</evidence>
<evidence type="ECO:0000313" key="2">
    <source>
        <dbReference type="Proteomes" id="UP000250235"/>
    </source>
</evidence>
<gene>
    <name evidence="1" type="ORF">F511_29311</name>
</gene>
<dbReference type="AlphaFoldDB" id="A0A2Z7A3A0"/>
<organism evidence="1 2">
    <name type="scientific">Dorcoceras hygrometricum</name>
    <dbReference type="NCBI Taxonomy" id="472368"/>
    <lineage>
        <taxon>Eukaryota</taxon>
        <taxon>Viridiplantae</taxon>
        <taxon>Streptophyta</taxon>
        <taxon>Embryophyta</taxon>
        <taxon>Tracheophyta</taxon>
        <taxon>Spermatophyta</taxon>
        <taxon>Magnoliopsida</taxon>
        <taxon>eudicotyledons</taxon>
        <taxon>Gunneridae</taxon>
        <taxon>Pentapetalae</taxon>
        <taxon>asterids</taxon>
        <taxon>lamiids</taxon>
        <taxon>Lamiales</taxon>
        <taxon>Gesneriaceae</taxon>
        <taxon>Didymocarpoideae</taxon>
        <taxon>Trichosporeae</taxon>
        <taxon>Loxocarpinae</taxon>
        <taxon>Dorcoceras</taxon>
    </lineage>
</organism>
<accession>A0A2Z7A3A0</accession>
<protein>
    <submittedName>
        <fullName evidence="1">Uncharacterized protein</fullName>
    </submittedName>
</protein>
<name>A0A2Z7A3A0_9LAMI</name>
<dbReference type="Proteomes" id="UP000250235">
    <property type="component" value="Unassembled WGS sequence"/>
</dbReference>